<dbReference type="Proteomes" id="UP000054549">
    <property type="component" value="Unassembled WGS sequence"/>
</dbReference>
<evidence type="ECO:0000256" key="2">
    <source>
        <dbReference type="SAM" id="Phobius"/>
    </source>
</evidence>
<proteinExistence type="predicted"/>
<sequence length="1177" mass="127573">MIPLIPALVLAFLSFIASAFVILRIIIPILPPHPLSQRVSPAEFGLPRFRALSIANKGHIWLAALDLIALSIFVWQAVAEAKGAPLGFAAATDPASSIRIWIIMSIRQTCLLVITAVALLYVRLGRSVSFGKTHWLLWAPTMLLVFTSTVFAGTFSGVGIGSLFIGLAAYSSTVAILTTVAFACLIRTLYNIKRNLATIEEEIDPWPPVKQMEEKPRPSFATEEIDAIKDGASWITSHASSRRGSVSNWSFSTHHTVTANSQHGHGRQRSQSSLYGKSSQHGHEIIPPVPPLPSPYATGGGDCLDDPDPFRRDVPTPVYDNYHCRQRLDSQTSWLTSSNGSQTNISAWSYPTTPNEGSIRNLSTPDLHTPLTMAGSRPTTPALSDAQVLGGYGYAPGSTQAERGLKAVPASSSSVTEVTTGRILGWLVAIWLPFGLGFPYLGFLLQQTPPNTIVSILLVLSVTLSSPILALNIIFHYHLPIPASLFESQDTLPAELVRGPSRMSTLAGHKHSYEYKRSMSTSPTIVEGRRSGDVWISKGDAVDGKNKFGRVVEMLSARPKLSVLPPEETEEIIPPVPIRGESPFLVGHNRSRSDSSAQFGRTRKESKTSSHLSGADENLAFTAKVMIAQRHYSTLAQTVVISNGLPEERENGQPNQLLSTTTGITLTKPSSHLRTRSVSVSGPEAVSPGDSFMNVSGPPPSDPLPPTPPKVRAARLAQLGHKKSFSSGFSFGAVDNVNEIDALTAGVLPLLVPGLNIGDDMKIKDKLPGTWSKSKSHKIVQKLGEFGEEFSSPEFHSTPAQRRPRNAREKKQSNKKKHLSLPSLGLGKEGVHSLATWSAEIKKAIDHYTAVPSNLDIGRRNTVFGADAVPNHMPVAYLHAVMEEEEHSDGPAAPLARSMSTRSLGLRADVPHNIDEGRHSPLNLGIMLPPTSAASTVTLFEDFEPGFGSGPQAESTPHNSAVQKPTSKHPPPSLPLDTKNNSTKSRSSIIYIKSDEDHDLFQETTAEMPSEQTTSNSSAISSFAQWSTRAVRPLIPKTSKLQRNGSGKAVFAGKGLRPLELLQDRDTNAIPENPDGVVDLNSPTASLSKLQEIRPLTLGKKQKLRPLIKPSTENRRDENSPPSLSSRTKGLKPLKLARSDTAKMRGVLRKNEILPDVVVRPPSIAENASSYVYNYRD</sequence>
<organism evidence="3 4">
    <name type="scientific">Amanita muscaria (strain Koide BX008)</name>
    <dbReference type="NCBI Taxonomy" id="946122"/>
    <lineage>
        <taxon>Eukaryota</taxon>
        <taxon>Fungi</taxon>
        <taxon>Dikarya</taxon>
        <taxon>Basidiomycota</taxon>
        <taxon>Agaricomycotina</taxon>
        <taxon>Agaricomycetes</taxon>
        <taxon>Agaricomycetidae</taxon>
        <taxon>Agaricales</taxon>
        <taxon>Pluteineae</taxon>
        <taxon>Amanitaceae</taxon>
        <taxon>Amanita</taxon>
    </lineage>
</organism>
<protein>
    <submittedName>
        <fullName evidence="3">Uncharacterized protein</fullName>
    </submittedName>
</protein>
<accession>A0A0C2TSM5</accession>
<feature type="region of interest" description="Disordered" evidence="1">
    <location>
        <begin position="1101"/>
        <end position="1132"/>
    </location>
</feature>
<feature type="transmembrane region" description="Helical" evidence="2">
    <location>
        <begin position="6"/>
        <end position="27"/>
    </location>
</feature>
<feature type="region of interest" description="Disordered" evidence="1">
    <location>
        <begin position="258"/>
        <end position="286"/>
    </location>
</feature>
<feature type="region of interest" description="Disordered" evidence="1">
    <location>
        <begin position="790"/>
        <end position="823"/>
    </location>
</feature>
<keyword evidence="4" id="KW-1185">Reference proteome</keyword>
<dbReference type="STRING" id="946122.A0A0C2TSM5"/>
<feature type="compositionally biased region" description="Polar residues" evidence="1">
    <location>
        <begin position="670"/>
        <end position="680"/>
    </location>
</feature>
<feature type="transmembrane region" description="Helical" evidence="2">
    <location>
        <begin position="163"/>
        <end position="186"/>
    </location>
</feature>
<dbReference type="EMBL" id="KN818224">
    <property type="protein sequence ID" value="KIL70299.1"/>
    <property type="molecule type" value="Genomic_DNA"/>
</dbReference>
<keyword evidence="2" id="KW-0812">Transmembrane</keyword>
<feature type="region of interest" description="Disordered" evidence="1">
    <location>
        <begin position="670"/>
        <end position="689"/>
    </location>
</feature>
<dbReference type="OrthoDB" id="2529242at2759"/>
<dbReference type="HOGENOM" id="CLU_008677_0_0_1"/>
<gene>
    <name evidence="3" type="ORF">M378DRAFT_616347</name>
</gene>
<feature type="transmembrane region" description="Helical" evidence="2">
    <location>
        <begin position="58"/>
        <end position="78"/>
    </location>
</feature>
<feature type="region of interest" description="Disordered" evidence="1">
    <location>
        <begin position="579"/>
        <end position="613"/>
    </location>
</feature>
<feature type="region of interest" description="Disordered" evidence="1">
    <location>
        <begin position="942"/>
        <end position="984"/>
    </location>
</feature>
<name>A0A0C2TSM5_AMAMK</name>
<feature type="transmembrane region" description="Helical" evidence="2">
    <location>
        <begin position="98"/>
        <end position="122"/>
    </location>
</feature>
<keyword evidence="2" id="KW-1133">Transmembrane helix</keyword>
<keyword evidence="2" id="KW-0472">Membrane</keyword>
<feature type="compositionally biased region" description="Polar residues" evidence="1">
    <location>
        <begin position="952"/>
        <end position="965"/>
    </location>
</feature>
<feature type="compositionally biased region" description="Polar residues" evidence="1">
    <location>
        <begin position="258"/>
        <end position="279"/>
    </location>
</feature>
<dbReference type="AlphaFoldDB" id="A0A0C2TSM5"/>
<feature type="transmembrane region" description="Helical" evidence="2">
    <location>
        <begin position="134"/>
        <end position="157"/>
    </location>
</feature>
<evidence type="ECO:0000256" key="1">
    <source>
        <dbReference type="SAM" id="MobiDB-lite"/>
    </source>
</evidence>
<dbReference type="InParanoid" id="A0A0C2TSM5"/>
<feature type="transmembrane region" description="Helical" evidence="2">
    <location>
        <begin position="423"/>
        <end position="441"/>
    </location>
</feature>
<evidence type="ECO:0000313" key="4">
    <source>
        <dbReference type="Proteomes" id="UP000054549"/>
    </source>
</evidence>
<reference evidence="3 4" key="1">
    <citation type="submission" date="2014-04" db="EMBL/GenBank/DDBJ databases">
        <title>Evolutionary Origins and Diversification of the Mycorrhizal Mutualists.</title>
        <authorList>
            <consortium name="DOE Joint Genome Institute"/>
            <consortium name="Mycorrhizal Genomics Consortium"/>
            <person name="Kohler A."/>
            <person name="Kuo A."/>
            <person name="Nagy L.G."/>
            <person name="Floudas D."/>
            <person name="Copeland A."/>
            <person name="Barry K.W."/>
            <person name="Cichocki N."/>
            <person name="Veneault-Fourrey C."/>
            <person name="LaButti K."/>
            <person name="Lindquist E.A."/>
            <person name="Lipzen A."/>
            <person name="Lundell T."/>
            <person name="Morin E."/>
            <person name="Murat C."/>
            <person name="Riley R."/>
            <person name="Ohm R."/>
            <person name="Sun H."/>
            <person name="Tunlid A."/>
            <person name="Henrissat B."/>
            <person name="Grigoriev I.V."/>
            <person name="Hibbett D.S."/>
            <person name="Martin F."/>
        </authorList>
    </citation>
    <scope>NUCLEOTIDE SEQUENCE [LARGE SCALE GENOMIC DNA]</scope>
    <source>
        <strain evidence="3 4">Koide BX008</strain>
    </source>
</reference>
<evidence type="ECO:0000313" key="3">
    <source>
        <dbReference type="EMBL" id="KIL70299.1"/>
    </source>
</evidence>